<keyword evidence="5" id="KW-1185">Reference proteome</keyword>
<gene>
    <name evidence="3" type="ORF">GLYMA_07G121800</name>
</gene>
<accession>K7L114</accession>
<dbReference type="FunFam" id="3.20.20.80:FF:000410">
    <property type="entry name" value="Klotho beta"/>
    <property type="match status" value="1"/>
</dbReference>
<dbReference type="AlphaFoldDB" id="K7L114"/>
<dbReference type="Proteomes" id="UP000008827">
    <property type="component" value="Chromosome 7"/>
</dbReference>
<dbReference type="Gramene" id="KRH48921">
    <property type="protein sequence ID" value="KRH48921"/>
    <property type="gene ID" value="GLYMA_07G121800"/>
</dbReference>
<name>K7L114_SOYBN</name>
<dbReference type="EMBL" id="CM000840">
    <property type="protein sequence ID" value="KRH48921.1"/>
    <property type="molecule type" value="Genomic_DNA"/>
</dbReference>
<dbReference type="PANTHER" id="PTHR10353">
    <property type="entry name" value="GLYCOSYL HYDROLASE"/>
    <property type="match status" value="1"/>
</dbReference>
<protein>
    <submittedName>
        <fullName evidence="3 4">Uncharacterized protein</fullName>
    </submittedName>
</protein>
<dbReference type="PANTHER" id="PTHR10353:SF175">
    <property type="entry name" value="BETA-GLUCOSIDASE 18-LIKE ISOFORM X1"/>
    <property type="match status" value="1"/>
</dbReference>
<proteinExistence type="inferred from homology"/>
<dbReference type="HOGENOM" id="CLU_2113346_0_0_1"/>
<reference evidence="3 4" key="1">
    <citation type="journal article" date="2010" name="Nature">
        <title>Genome sequence of the palaeopolyploid soybean.</title>
        <authorList>
            <person name="Schmutz J."/>
            <person name="Cannon S.B."/>
            <person name="Schlueter J."/>
            <person name="Ma J."/>
            <person name="Mitros T."/>
            <person name="Nelson W."/>
            <person name="Hyten D.L."/>
            <person name="Song Q."/>
            <person name="Thelen J.J."/>
            <person name="Cheng J."/>
            <person name="Xu D."/>
            <person name="Hellsten U."/>
            <person name="May G.D."/>
            <person name="Yu Y."/>
            <person name="Sakurai T."/>
            <person name="Umezawa T."/>
            <person name="Bhattacharyya M.K."/>
            <person name="Sandhu D."/>
            <person name="Valliyodan B."/>
            <person name="Lindquist E."/>
            <person name="Peto M."/>
            <person name="Grant D."/>
            <person name="Shu S."/>
            <person name="Goodstein D."/>
            <person name="Barry K."/>
            <person name="Futrell-Griggs M."/>
            <person name="Abernathy B."/>
            <person name="Du J."/>
            <person name="Tian Z."/>
            <person name="Zhu L."/>
            <person name="Gill N."/>
            <person name="Joshi T."/>
            <person name="Libault M."/>
            <person name="Sethuraman A."/>
            <person name="Zhang X.-C."/>
            <person name="Shinozaki K."/>
            <person name="Nguyen H.T."/>
            <person name="Wing R.A."/>
            <person name="Cregan P."/>
            <person name="Specht J."/>
            <person name="Grimwood J."/>
            <person name="Rokhsar D."/>
            <person name="Stacey G."/>
            <person name="Shoemaker R.C."/>
            <person name="Jackson S.A."/>
        </authorList>
    </citation>
    <scope>NUCLEOTIDE SEQUENCE</scope>
    <source>
        <strain evidence="4">cv. Williams 82</strain>
        <tissue evidence="3">Callus</tissue>
    </source>
</reference>
<dbReference type="OMA" id="PMEMSLI"/>
<dbReference type="SMR" id="K7L114"/>
<dbReference type="Gene3D" id="3.20.20.80">
    <property type="entry name" value="Glycosidases"/>
    <property type="match status" value="1"/>
</dbReference>
<dbReference type="eggNOG" id="KOG0626">
    <property type="taxonomic scope" value="Eukaryota"/>
</dbReference>
<dbReference type="InterPro" id="IPR017853">
    <property type="entry name" value="GH"/>
</dbReference>
<dbReference type="InParanoid" id="K7L114"/>
<dbReference type="Pfam" id="PF00232">
    <property type="entry name" value="Glyco_hydro_1"/>
    <property type="match status" value="1"/>
</dbReference>
<dbReference type="SUPFAM" id="SSF51445">
    <property type="entry name" value="(Trans)glycosidases"/>
    <property type="match status" value="1"/>
</dbReference>
<sequence>MHNMLLPHAKAIELYRKHFQAKQRGTIGIVAFSSMCDPLRDEECDRQAVSRGLAFDIAWVLDPLVFGEYPPEMRSILGSKMPVFSPMEMSLIKGSLDFIGMIGVPDYNLHIISAM</sequence>
<evidence type="ECO:0000256" key="1">
    <source>
        <dbReference type="ARBA" id="ARBA00010838"/>
    </source>
</evidence>
<dbReference type="GO" id="GO:0004553">
    <property type="term" value="F:hydrolase activity, hydrolyzing O-glycosyl compounds"/>
    <property type="evidence" value="ECO:0007669"/>
    <property type="project" value="InterPro"/>
</dbReference>
<dbReference type="PaxDb" id="3847-GLYMA07G12701.1"/>
<dbReference type="EnsemblPlants" id="KRH48921">
    <property type="protein sequence ID" value="KRH48921"/>
    <property type="gene ID" value="GLYMA_07G121800"/>
</dbReference>
<evidence type="ECO:0000256" key="2">
    <source>
        <dbReference type="RuleBase" id="RU003690"/>
    </source>
</evidence>
<dbReference type="InterPro" id="IPR001360">
    <property type="entry name" value="Glyco_hydro_1"/>
</dbReference>
<evidence type="ECO:0000313" key="5">
    <source>
        <dbReference type="Proteomes" id="UP000008827"/>
    </source>
</evidence>
<evidence type="ECO:0000313" key="4">
    <source>
        <dbReference type="EnsemblPlants" id="KRH48921"/>
    </source>
</evidence>
<reference evidence="3" key="3">
    <citation type="submission" date="2018-07" db="EMBL/GenBank/DDBJ databases">
        <title>WGS assembly of Glycine max.</title>
        <authorList>
            <person name="Schmutz J."/>
            <person name="Cannon S."/>
            <person name="Schlueter J."/>
            <person name="Ma J."/>
            <person name="Mitros T."/>
            <person name="Nelson W."/>
            <person name="Hyten D."/>
            <person name="Song Q."/>
            <person name="Thelen J."/>
            <person name="Cheng J."/>
            <person name="Xu D."/>
            <person name="Hellsten U."/>
            <person name="May G."/>
            <person name="Yu Y."/>
            <person name="Sakurai T."/>
            <person name="Umezawa T."/>
            <person name="Bhattacharyya M."/>
            <person name="Sandhu D."/>
            <person name="Valliyodan B."/>
            <person name="Lindquist E."/>
            <person name="Peto M."/>
            <person name="Grant D."/>
            <person name="Shu S."/>
            <person name="Goodstein D."/>
            <person name="Barry K."/>
            <person name="Futrell-Griggs M."/>
            <person name="Abernathy B."/>
            <person name="Du J."/>
            <person name="Tian Z."/>
            <person name="Zhu L."/>
            <person name="Gill N."/>
            <person name="Joshi T."/>
            <person name="Libault M."/>
            <person name="Sethuraman A."/>
            <person name="Zhang X."/>
            <person name="Shinozaki K."/>
            <person name="Nguyen H."/>
            <person name="Wing R."/>
            <person name="Cregan P."/>
            <person name="Specht J."/>
            <person name="Grimwood J."/>
            <person name="Rokhsar D."/>
            <person name="Stacey G."/>
            <person name="Shoemaker R."/>
            <person name="Jackson S."/>
        </authorList>
    </citation>
    <scope>NUCLEOTIDE SEQUENCE</scope>
    <source>
        <tissue evidence="3">Callus</tissue>
    </source>
</reference>
<evidence type="ECO:0000313" key="3">
    <source>
        <dbReference type="EMBL" id="KRH48921.1"/>
    </source>
</evidence>
<organism evidence="3">
    <name type="scientific">Glycine max</name>
    <name type="common">Soybean</name>
    <name type="synonym">Glycine hispida</name>
    <dbReference type="NCBI Taxonomy" id="3847"/>
    <lineage>
        <taxon>Eukaryota</taxon>
        <taxon>Viridiplantae</taxon>
        <taxon>Streptophyta</taxon>
        <taxon>Embryophyta</taxon>
        <taxon>Tracheophyta</taxon>
        <taxon>Spermatophyta</taxon>
        <taxon>Magnoliopsida</taxon>
        <taxon>eudicotyledons</taxon>
        <taxon>Gunneridae</taxon>
        <taxon>Pentapetalae</taxon>
        <taxon>rosids</taxon>
        <taxon>fabids</taxon>
        <taxon>Fabales</taxon>
        <taxon>Fabaceae</taxon>
        <taxon>Papilionoideae</taxon>
        <taxon>50 kb inversion clade</taxon>
        <taxon>NPAAA clade</taxon>
        <taxon>indigoferoid/millettioid clade</taxon>
        <taxon>Phaseoleae</taxon>
        <taxon>Glycine</taxon>
        <taxon>Glycine subgen. Soja</taxon>
    </lineage>
</organism>
<dbReference type="GO" id="GO:0005975">
    <property type="term" value="P:carbohydrate metabolic process"/>
    <property type="evidence" value="ECO:0007669"/>
    <property type="project" value="InterPro"/>
</dbReference>
<reference evidence="4" key="2">
    <citation type="submission" date="2018-02" db="UniProtKB">
        <authorList>
            <consortium name="EnsemblPlants"/>
        </authorList>
    </citation>
    <scope>IDENTIFICATION</scope>
    <source>
        <strain evidence="4">Williams 82</strain>
    </source>
</reference>
<comment type="similarity">
    <text evidence="1 2">Belongs to the glycosyl hydrolase 1 family.</text>
</comment>